<proteinExistence type="predicted"/>
<dbReference type="AlphaFoldDB" id="A0A1G9BHW0"/>
<dbReference type="EMBL" id="FNEZ01000006">
    <property type="protein sequence ID" value="SDK39043.1"/>
    <property type="molecule type" value="Genomic_DNA"/>
</dbReference>
<dbReference type="InterPro" id="IPR008969">
    <property type="entry name" value="CarboxyPept-like_regulatory"/>
</dbReference>
<accession>A0A1G9BHW0</accession>
<evidence type="ECO:0000313" key="1">
    <source>
        <dbReference type="EMBL" id="SDK39043.1"/>
    </source>
</evidence>
<dbReference type="SUPFAM" id="SSF49464">
    <property type="entry name" value="Carboxypeptidase regulatory domain-like"/>
    <property type="match status" value="1"/>
</dbReference>
<dbReference type="STRING" id="1128970.SAMN04487935_3226"/>
<name>A0A1G9BHW0_9FLAO</name>
<protein>
    <submittedName>
        <fullName evidence="1">CarboxypepD_reg-like domain-containing protein</fullName>
    </submittedName>
</protein>
<evidence type="ECO:0000313" key="2">
    <source>
        <dbReference type="Proteomes" id="UP000199580"/>
    </source>
</evidence>
<gene>
    <name evidence="1" type="ORF">SAMN04487935_3226</name>
</gene>
<dbReference type="RefSeq" id="WP_091397816.1">
    <property type="nucleotide sequence ID" value="NZ_BKAI01000014.1"/>
</dbReference>
<dbReference type="Proteomes" id="UP000199580">
    <property type="component" value="Unassembled WGS sequence"/>
</dbReference>
<reference evidence="1 2" key="1">
    <citation type="submission" date="2016-10" db="EMBL/GenBank/DDBJ databases">
        <authorList>
            <person name="de Groot N.N."/>
        </authorList>
    </citation>
    <scope>NUCLEOTIDE SEQUENCE [LARGE SCALE GENOMIC DNA]</scope>
    <source>
        <strain evidence="1 2">CGMCC 1.10076</strain>
    </source>
</reference>
<keyword evidence="2" id="KW-1185">Reference proteome</keyword>
<sequence>MPKIEINIPKPCGENWNQMSPSEKGRFCDSCQKTVYNFTKLSDKAIVEKIQSESSLCGRFSNAQMNRELLLPKKKSAIWTASITGILSFLSSANEKSQAQAKPETVQTIQNEEFIGKAIIETKRNLSITGSVADDSGLMIPTAQVKILGTEIATATDFDGDFNIFAEVNDTLVFSFLGFEDYKMTVKQKEPIKIIMKTDITILDGTVTTGDIYVKRSLLGRIINSIGNIFK</sequence>
<organism evidence="1 2">
    <name type="scientific">Flavobacterium noncentrifugens</name>
    <dbReference type="NCBI Taxonomy" id="1128970"/>
    <lineage>
        <taxon>Bacteria</taxon>
        <taxon>Pseudomonadati</taxon>
        <taxon>Bacteroidota</taxon>
        <taxon>Flavobacteriia</taxon>
        <taxon>Flavobacteriales</taxon>
        <taxon>Flavobacteriaceae</taxon>
        <taxon>Flavobacterium</taxon>
    </lineage>
</organism>
<dbReference type="OrthoDB" id="7432683at2"/>
<dbReference type="Pfam" id="PF13715">
    <property type="entry name" value="CarbopepD_reg_2"/>
    <property type="match status" value="1"/>
</dbReference>